<protein>
    <submittedName>
        <fullName evidence="1">Uncharacterized protein</fullName>
    </submittedName>
</protein>
<keyword evidence="2" id="KW-1185">Reference proteome</keyword>
<dbReference type="InterPro" id="IPR013783">
    <property type="entry name" value="Ig-like_fold"/>
</dbReference>
<dbReference type="PANTHER" id="PTHR10809">
    <property type="entry name" value="VESICLE-ASSOCIATED MEMBRANE PROTEIN-ASSOCIATED PROTEIN"/>
    <property type="match status" value="1"/>
</dbReference>
<dbReference type="Proteomes" id="UP001234989">
    <property type="component" value="Chromosome 4"/>
</dbReference>
<dbReference type="GO" id="GO:0061817">
    <property type="term" value="P:endoplasmic reticulum-plasma membrane tethering"/>
    <property type="evidence" value="ECO:0007669"/>
    <property type="project" value="TreeGrafter"/>
</dbReference>
<dbReference type="Gene3D" id="2.60.40.10">
    <property type="entry name" value="Immunoglobulins"/>
    <property type="match status" value="1"/>
</dbReference>
<organism evidence="1 2">
    <name type="scientific">Solanum verrucosum</name>
    <dbReference type="NCBI Taxonomy" id="315347"/>
    <lineage>
        <taxon>Eukaryota</taxon>
        <taxon>Viridiplantae</taxon>
        <taxon>Streptophyta</taxon>
        <taxon>Embryophyta</taxon>
        <taxon>Tracheophyta</taxon>
        <taxon>Spermatophyta</taxon>
        <taxon>Magnoliopsida</taxon>
        <taxon>eudicotyledons</taxon>
        <taxon>Gunneridae</taxon>
        <taxon>Pentapetalae</taxon>
        <taxon>asterids</taxon>
        <taxon>lamiids</taxon>
        <taxon>Solanales</taxon>
        <taxon>Solanaceae</taxon>
        <taxon>Solanoideae</taxon>
        <taxon>Solaneae</taxon>
        <taxon>Solanum</taxon>
    </lineage>
</organism>
<dbReference type="GO" id="GO:0005789">
    <property type="term" value="C:endoplasmic reticulum membrane"/>
    <property type="evidence" value="ECO:0007669"/>
    <property type="project" value="InterPro"/>
</dbReference>
<dbReference type="GO" id="GO:0090158">
    <property type="term" value="P:endoplasmic reticulum membrane organization"/>
    <property type="evidence" value="ECO:0007669"/>
    <property type="project" value="TreeGrafter"/>
</dbReference>
<dbReference type="GO" id="GO:0005886">
    <property type="term" value="C:plasma membrane"/>
    <property type="evidence" value="ECO:0007669"/>
    <property type="project" value="TreeGrafter"/>
</dbReference>
<dbReference type="AlphaFoldDB" id="A0AAF0QG94"/>
<name>A0AAF0QG94_SOLVR</name>
<proteinExistence type="predicted"/>
<dbReference type="PANTHER" id="PTHR10809:SF161">
    <property type="entry name" value="VESICLE-ASSOCIATED PROTEIN 1-2-LIKE"/>
    <property type="match status" value="1"/>
</dbReference>
<evidence type="ECO:0000313" key="1">
    <source>
        <dbReference type="EMBL" id="WMV23159.1"/>
    </source>
</evidence>
<accession>A0AAF0QG94</accession>
<dbReference type="EMBL" id="CP133615">
    <property type="protein sequence ID" value="WMV23159.1"/>
    <property type="molecule type" value="Genomic_DNA"/>
</dbReference>
<sequence>MPQSFNDVIITMQRHKEALLYMQCKDKFLLQSVVAGPCTTAKYITPEMFNKESGNYVEDCKLKVVYVPPQVPLHVRQGSLEGSSPTALVFKI</sequence>
<gene>
    <name evidence="1" type="ORF">MTR67_016544</name>
</gene>
<reference evidence="1" key="1">
    <citation type="submission" date="2023-08" db="EMBL/GenBank/DDBJ databases">
        <title>A de novo genome assembly of Solanum verrucosum Schlechtendal, a Mexican diploid species geographically isolated from the other diploid A-genome species in potato relatives.</title>
        <authorList>
            <person name="Hosaka K."/>
        </authorList>
    </citation>
    <scope>NUCLEOTIDE SEQUENCE</scope>
    <source>
        <tissue evidence="1">Young leaves</tissue>
    </source>
</reference>
<evidence type="ECO:0000313" key="2">
    <source>
        <dbReference type="Proteomes" id="UP001234989"/>
    </source>
</evidence>
<dbReference type="InterPro" id="IPR016763">
    <property type="entry name" value="VAP"/>
</dbReference>
<dbReference type="InterPro" id="IPR008962">
    <property type="entry name" value="PapD-like_sf"/>
</dbReference>
<dbReference type="SUPFAM" id="SSF49354">
    <property type="entry name" value="PapD-like"/>
    <property type="match status" value="1"/>
</dbReference>